<reference evidence="2" key="1">
    <citation type="journal article" date="2010" name="Nat. Biotechnol.">
        <title>Draft genome sequence of the oilseed species Ricinus communis.</title>
        <authorList>
            <person name="Chan A.P."/>
            <person name="Crabtree J."/>
            <person name="Zhao Q."/>
            <person name="Lorenzi H."/>
            <person name="Orvis J."/>
            <person name="Puiu D."/>
            <person name="Melake-Berhan A."/>
            <person name="Jones K.M."/>
            <person name="Redman J."/>
            <person name="Chen G."/>
            <person name="Cahoon E.B."/>
            <person name="Gedil M."/>
            <person name="Stanke M."/>
            <person name="Haas B.J."/>
            <person name="Wortman J.R."/>
            <person name="Fraser-Liggett C.M."/>
            <person name="Ravel J."/>
            <person name="Rabinowicz P.D."/>
        </authorList>
    </citation>
    <scope>NUCLEOTIDE SEQUENCE [LARGE SCALE GENOMIC DNA]</scope>
    <source>
        <strain evidence="2">cv. Hale</strain>
    </source>
</reference>
<evidence type="ECO:0000313" key="1">
    <source>
        <dbReference type="EMBL" id="EEF40850.1"/>
    </source>
</evidence>
<protein>
    <submittedName>
        <fullName evidence="1">Uncharacterized protein</fullName>
    </submittedName>
</protein>
<name>B9S6G0_RICCO</name>
<accession>B9S6G0</accession>
<evidence type="ECO:0000313" key="2">
    <source>
        <dbReference type="Proteomes" id="UP000008311"/>
    </source>
</evidence>
<dbReference type="EMBL" id="EQ973879">
    <property type="protein sequence ID" value="EEF40850.1"/>
    <property type="molecule type" value="Genomic_DNA"/>
</dbReference>
<organism evidence="1 2">
    <name type="scientific">Ricinus communis</name>
    <name type="common">Castor bean</name>
    <dbReference type="NCBI Taxonomy" id="3988"/>
    <lineage>
        <taxon>Eukaryota</taxon>
        <taxon>Viridiplantae</taxon>
        <taxon>Streptophyta</taxon>
        <taxon>Embryophyta</taxon>
        <taxon>Tracheophyta</taxon>
        <taxon>Spermatophyta</taxon>
        <taxon>Magnoliopsida</taxon>
        <taxon>eudicotyledons</taxon>
        <taxon>Gunneridae</taxon>
        <taxon>Pentapetalae</taxon>
        <taxon>rosids</taxon>
        <taxon>fabids</taxon>
        <taxon>Malpighiales</taxon>
        <taxon>Euphorbiaceae</taxon>
        <taxon>Acalyphoideae</taxon>
        <taxon>Acalypheae</taxon>
        <taxon>Ricinus</taxon>
    </lineage>
</organism>
<dbReference type="InParanoid" id="B9S6G0"/>
<gene>
    <name evidence="1" type="ORF">RCOM_0536160</name>
</gene>
<sequence>MNLKQVITFSPQVVENMEGVCRALCFVKDDTLVLDVGGRIMAYHIRSQKAEWLTNAADAEIPKYVPYVNGLVSLAQPVASEWD</sequence>
<dbReference type="AlphaFoldDB" id="B9S6G0"/>
<proteinExistence type="predicted"/>
<keyword evidence="2" id="KW-1185">Reference proteome</keyword>
<dbReference type="Proteomes" id="UP000008311">
    <property type="component" value="Unassembled WGS sequence"/>
</dbReference>